<keyword evidence="2" id="KW-1185">Reference proteome</keyword>
<evidence type="ECO:0000313" key="1">
    <source>
        <dbReference type="EMBL" id="MFC5393080.1"/>
    </source>
</evidence>
<dbReference type="SUPFAM" id="SSF160719">
    <property type="entry name" value="gpW/gp25-like"/>
    <property type="match status" value="1"/>
</dbReference>
<dbReference type="Gene3D" id="3.10.450.40">
    <property type="match status" value="1"/>
</dbReference>
<reference evidence="2" key="1">
    <citation type="journal article" date="2019" name="Int. J. Syst. Evol. Microbiol.">
        <title>The Global Catalogue of Microorganisms (GCM) 10K type strain sequencing project: providing services to taxonomists for standard genome sequencing and annotation.</title>
        <authorList>
            <consortium name="The Broad Institute Genomics Platform"/>
            <consortium name="The Broad Institute Genome Sequencing Center for Infectious Disease"/>
            <person name="Wu L."/>
            <person name="Ma J."/>
        </authorList>
    </citation>
    <scope>NUCLEOTIDE SEQUENCE [LARGE SCALE GENOMIC DNA]</scope>
    <source>
        <strain evidence="2">CGMCC 1.16326</strain>
    </source>
</reference>
<dbReference type="RefSeq" id="WP_377008005.1">
    <property type="nucleotide sequence ID" value="NZ_JBHSLV010000019.1"/>
</dbReference>
<evidence type="ECO:0000313" key="2">
    <source>
        <dbReference type="Proteomes" id="UP001596104"/>
    </source>
</evidence>
<dbReference type="EMBL" id="JBHSLV010000019">
    <property type="protein sequence ID" value="MFC5393080.1"/>
    <property type="molecule type" value="Genomic_DNA"/>
</dbReference>
<comment type="caution">
    <text evidence="1">The sequence shown here is derived from an EMBL/GenBank/DDBJ whole genome shotgun (WGS) entry which is preliminary data.</text>
</comment>
<name>A0ABW0H8Y0_9HYPH</name>
<organism evidence="1 2">
    <name type="scientific">Bosea vestrisii</name>
    <dbReference type="NCBI Taxonomy" id="151416"/>
    <lineage>
        <taxon>Bacteria</taxon>
        <taxon>Pseudomonadati</taxon>
        <taxon>Pseudomonadota</taxon>
        <taxon>Alphaproteobacteria</taxon>
        <taxon>Hyphomicrobiales</taxon>
        <taxon>Boseaceae</taxon>
        <taxon>Bosea</taxon>
    </lineage>
</organism>
<accession>A0ABW0H8Y0</accession>
<gene>
    <name evidence="1" type="ORF">ACFPPC_10595</name>
</gene>
<proteinExistence type="predicted"/>
<dbReference type="Proteomes" id="UP001596104">
    <property type="component" value="Unassembled WGS sequence"/>
</dbReference>
<sequence length="133" mass="15297">MTDIVDRTRIEYAHWQMKLAYRGRSGLGLIAAGLDDLEQAIHTIAMTEKGTVPLAPEKCVRILEWIDRPPNEAIPNIARELWDGIATFEPRIVVEKVTPLAVSDSHWRFPVFWYPRADVTRQIRLTEVRYGQA</sequence>
<protein>
    <submittedName>
        <fullName evidence="1">Phage baseplate protein</fullName>
    </submittedName>
</protein>